<dbReference type="Pfam" id="PF01753">
    <property type="entry name" value="zf-MYND"/>
    <property type="match status" value="1"/>
</dbReference>
<dbReference type="AlphaFoldDB" id="A0AAW0AHM8"/>
<comment type="caution">
    <text evidence="6">The sequence shown here is derived from an EMBL/GenBank/DDBJ whole genome shotgun (WGS) entry which is preliminary data.</text>
</comment>
<dbReference type="SUPFAM" id="SSF144232">
    <property type="entry name" value="HIT/MYND zinc finger-like"/>
    <property type="match status" value="1"/>
</dbReference>
<dbReference type="GO" id="GO:0008270">
    <property type="term" value="F:zinc ion binding"/>
    <property type="evidence" value="ECO:0007669"/>
    <property type="project" value="UniProtKB-KW"/>
</dbReference>
<evidence type="ECO:0000256" key="3">
    <source>
        <dbReference type="ARBA" id="ARBA00022833"/>
    </source>
</evidence>
<dbReference type="InterPro" id="IPR002893">
    <property type="entry name" value="Znf_MYND"/>
</dbReference>
<dbReference type="PROSITE" id="PS01360">
    <property type="entry name" value="ZF_MYND_1"/>
    <property type="match status" value="1"/>
</dbReference>
<keyword evidence="2 4" id="KW-0863">Zinc-finger</keyword>
<dbReference type="Gene3D" id="6.10.140.2220">
    <property type="match status" value="1"/>
</dbReference>
<keyword evidence="3" id="KW-0862">Zinc</keyword>
<protein>
    <submittedName>
        <fullName evidence="6">MYND-type domain-containing protein</fullName>
    </submittedName>
</protein>
<dbReference type="Proteomes" id="UP001362999">
    <property type="component" value="Unassembled WGS sequence"/>
</dbReference>
<evidence type="ECO:0000256" key="4">
    <source>
        <dbReference type="PROSITE-ProRule" id="PRU00134"/>
    </source>
</evidence>
<sequence length="281" mass="32108">MSRDLAMKFTPASKGDTYDKRSSCVHCRKDPTDKPFPICAACKEASFCSKECQTKAWPLHKMYCQMRKNTVARMANAPSSDTFPPFFIRKRLLTDFIEVHECLFQNAFISAITLAGGLDNFAYSKRAMLILLQYRPDCNENPSVAFSVLGCMWLDDSNISALDKHLETTLRTGREGYCGTLRVHFRMEDHVVGESYPEAHVLGPIGFLYRKHLETFDHSKWLDRVQRFVKDGLVMRAQGETTLNMLLGTLKMRKGKWVWVQLSKTELVAHGYPPDFSGLLF</sequence>
<dbReference type="PROSITE" id="PS50865">
    <property type="entry name" value="ZF_MYND_2"/>
    <property type="match status" value="1"/>
</dbReference>
<evidence type="ECO:0000313" key="6">
    <source>
        <dbReference type="EMBL" id="KAK7008207.1"/>
    </source>
</evidence>
<keyword evidence="7" id="KW-1185">Reference proteome</keyword>
<proteinExistence type="predicted"/>
<feature type="domain" description="MYND-type" evidence="5">
    <location>
        <begin position="24"/>
        <end position="64"/>
    </location>
</feature>
<name>A0AAW0AHM8_9AGAR</name>
<reference evidence="6 7" key="1">
    <citation type="journal article" date="2024" name="J Genomics">
        <title>Draft genome sequencing and assembly of Favolaschia claudopus CIRM-BRFM 2984 isolated from oak limbs.</title>
        <authorList>
            <person name="Navarro D."/>
            <person name="Drula E."/>
            <person name="Chaduli D."/>
            <person name="Cazenave R."/>
            <person name="Ahrendt S."/>
            <person name="Wang J."/>
            <person name="Lipzen A."/>
            <person name="Daum C."/>
            <person name="Barry K."/>
            <person name="Grigoriev I.V."/>
            <person name="Favel A."/>
            <person name="Rosso M.N."/>
            <person name="Martin F."/>
        </authorList>
    </citation>
    <scope>NUCLEOTIDE SEQUENCE [LARGE SCALE GENOMIC DNA]</scope>
    <source>
        <strain evidence="6 7">CIRM-BRFM 2984</strain>
    </source>
</reference>
<keyword evidence="1" id="KW-0479">Metal-binding</keyword>
<dbReference type="EMBL" id="JAWWNJ010000068">
    <property type="protein sequence ID" value="KAK7008207.1"/>
    <property type="molecule type" value="Genomic_DNA"/>
</dbReference>
<accession>A0AAW0AHM8</accession>
<evidence type="ECO:0000313" key="7">
    <source>
        <dbReference type="Proteomes" id="UP001362999"/>
    </source>
</evidence>
<gene>
    <name evidence="6" type="ORF">R3P38DRAFT_3023927</name>
</gene>
<organism evidence="6 7">
    <name type="scientific">Favolaschia claudopus</name>
    <dbReference type="NCBI Taxonomy" id="2862362"/>
    <lineage>
        <taxon>Eukaryota</taxon>
        <taxon>Fungi</taxon>
        <taxon>Dikarya</taxon>
        <taxon>Basidiomycota</taxon>
        <taxon>Agaricomycotina</taxon>
        <taxon>Agaricomycetes</taxon>
        <taxon>Agaricomycetidae</taxon>
        <taxon>Agaricales</taxon>
        <taxon>Marasmiineae</taxon>
        <taxon>Mycenaceae</taxon>
        <taxon>Favolaschia</taxon>
    </lineage>
</organism>
<evidence type="ECO:0000256" key="1">
    <source>
        <dbReference type="ARBA" id="ARBA00022723"/>
    </source>
</evidence>
<evidence type="ECO:0000259" key="5">
    <source>
        <dbReference type="PROSITE" id="PS50865"/>
    </source>
</evidence>
<evidence type="ECO:0000256" key="2">
    <source>
        <dbReference type="ARBA" id="ARBA00022771"/>
    </source>
</evidence>